<comment type="subcellular location">
    <subcellularLocation>
        <location evidence="1">Cell membrane</location>
        <topology evidence="1">Multi-pass membrane protein</topology>
    </subcellularLocation>
</comment>
<organism evidence="7 8">
    <name type="scientific">Rhizobium deserti</name>
    <dbReference type="NCBI Taxonomy" id="2547961"/>
    <lineage>
        <taxon>Bacteria</taxon>
        <taxon>Pseudomonadati</taxon>
        <taxon>Pseudomonadota</taxon>
        <taxon>Alphaproteobacteria</taxon>
        <taxon>Hyphomicrobiales</taxon>
        <taxon>Rhizobiaceae</taxon>
        <taxon>Rhizobium/Agrobacterium group</taxon>
        <taxon>Rhizobium</taxon>
    </lineage>
</organism>
<dbReference type="InterPro" id="IPR050833">
    <property type="entry name" value="Poly_Biosynth_Transport"/>
</dbReference>
<keyword evidence="2" id="KW-1003">Cell membrane</keyword>
<feature type="transmembrane region" description="Helical" evidence="6">
    <location>
        <begin position="104"/>
        <end position="121"/>
    </location>
</feature>
<dbReference type="OrthoDB" id="5906224at2"/>
<evidence type="ECO:0000256" key="5">
    <source>
        <dbReference type="ARBA" id="ARBA00023136"/>
    </source>
</evidence>
<keyword evidence="4 6" id="KW-1133">Transmembrane helix</keyword>
<keyword evidence="8" id="KW-1185">Reference proteome</keyword>
<feature type="transmembrane region" description="Helical" evidence="6">
    <location>
        <begin position="130"/>
        <end position="157"/>
    </location>
</feature>
<proteinExistence type="predicted"/>
<protein>
    <submittedName>
        <fullName evidence="7">Uncharacterized protein</fullName>
    </submittedName>
</protein>
<feature type="transmembrane region" description="Helical" evidence="6">
    <location>
        <begin position="438"/>
        <end position="458"/>
    </location>
</feature>
<dbReference type="EMBL" id="SMTL01000006">
    <property type="protein sequence ID" value="TDK31763.1"/>
    <property type="molecule type" value="Genomic_DNA"/>
</dbReference>
<evidence type="ECO:0000256" key="4">
    <source>
        <dbReference type="ARBA" id="ARBA00022989"/>
    </source>
</evidence>
<gene>
    <name evidence="7" type="ORF">E2F50_19025</name>
</gene>
<accession>A0A4R5UAY0</accession>
<sequence>MKDLFSSIYLVSRIASAVLNLVAIAIFTRLSSQEVYGQYLISFAYGFIVYSLAIQWLISAHFGQQSRQDPGKIATTVVVLAVLSVILGASLIGLAVAINLISGTTGFGCAVVLLGLAVYFVTSEIGRSQLLVIPVTTAAFLRSGLTLVFGSCALWIFHSASSLLLAVSVAHILASVPILMALRRSIWTAGFEWPSWATYRQIWLYSWPLILAGGAASVAASVDRIVLERFFGPAEIASYGVILDFIKQSFIIVGESVAISYVSVAKASHGDSDEEKTKEMLAKAFVTISFLAAFGITFFLLLGGSLFPLLLGKAYLGAMSIIPWLAVANACLILRAYYFAQVIYFTKTARLELVSTLVALVISIGLSWWLIPLFAVTGAAVAFTLAQIGALLSMLLAPSTRQTMPVDFNRLSIIIIVAAGTLAAGLLVRSALPEGIAAAINLALMAAVASILLVRWDLFDAGIIWRRLNRALFS</sequence>
<dbReference type="Proteomes" id="UP000295238">
    <property type="component" value="Unassembled WGS sequence"/>
</dbReference>
<feature type="transmembrane region" description="Helical" evidence="6">
    <location>
        <begin position="351"/>
        <end position="371"/>
    </location>
</feature>
<keyword evidence="3 6" id="KW-0812">Transmembrane</keyword>
<dbReference type="AlphaFoldDB" id="A0A4R5UAY0"/>
<evidence type="ECO:0000256" key="1">
    <source>
        <dbReference type="ARBA" id="ARBA00004651"/>
    </source>
</evidence>
<reference evidence="7 8" key="1">
    <citation type="submission" date="2019-03" db="EMBL/GenBank/DDBJ databases">
        <title>Rhizobium sp. nov., an bacterium isolated from biocrust in Mu Us Desert.</title>
        <authorList>
            <person name="Lixiong L."/>
        </authorList>
    </citation>
    <scope>NUCLEOTIDE SEQUENCE [LARGE SCALE GENOMIC DNA]</scope>
    <source>
        <strain evidence="7 8">SPY-1</strain>
    </source>
</reference>
<dbReference type="PANTHER" id="PTHR30250:SF31">
    <property type="entry name" value="INNER MEMBRANE PROTEIN YGHQ"/>
    <property type="match status" value="1"/>
</dbReference>
<feature type="transmembrane region" description="Helical" evidence="6">
    <location>
        <begin position="315"/>
        <end position="339"/>
    </location>
</feature>
<feature type="transmembrane region" description="Helical" evidence="6">
    <location>
        <begin position="74"/>
        <end position="98"/>
    </location>
</feature>
<feature type="transmembrane region" description="Helical" evidence="6">
    <location>
        <begin position="163"/>
        <end position="182"/>
    </location>
</feature>
<evidence type="ECO:0000313" key="7">
    <source>
        <dbReference type="EMBL" id="TDK31763.1"/>
    </source>
</evidence>
<evidence type="ECO:0000313" key="8">
    <source>
        <dbReference type="Proteomes" id="UP000295238"/>
    </source>
</evidence>
<dbReference type="GO" id="GO:0005886">
    <property type="term" value="C:plasma membrane"/>
    <property type="evidence" value="ECO:0007669"/>
    <property type="project" value="UniProtKB-SubCell"/>
</dbReference>
<feature type="transmembrane region" description="Helical" evidence="6">
    <location>
        <begin position="7"/>
        <end position="27"/>
    </location>
</feature>
<evidence type="ECO:0000256" key="6">
    <source>
        <dbReference type="SAM" id="Phobius"/>
    </source>
</evidence>
<keyword evidence="5 6" id="KW-0472">Membrane</keyword>
<evidence type="ECO:0000256" key="2">
    <source>
        <dbReference type="ARBA" id="ARBA00022475"/>
    </source>
</evidence>
<feature type="transmembrane region" description="Helical" evidence="6">
    <location>
        <begin position="39"/>
        <end position="62"/>
    </location>
</feature>
<feature type="transmembrane region" description="Helical" evidence="6">
    <location>
        <begin position="377"/>
        <end position="399"/>
    </location>
</feature>
<feature type="transmembrane region" description="Helical" evidence="6">
    <location>
        <begin position="202"/>
        <end position="222"/>
    </location>
</feature>
<feature type="transmembrane region" description="Helical" evidence="6">
    <location>
        <begin position="285"/>
        <end position="309"/>
    </location>
</feature>
<name>A0A4R5UAY0_9HYPH</name>
<evidence type="ECO:0000256" key="3">
    <source>
        <dbReference type="ARBA" id="ARBA00022692"/>
    </source>
</evidence>
<dbReference type="PANTHER" id="PTHR30250">
    <property type="entry name" value="PST FAMILY PREDICTED COLANIC ACID TRANSPORTER"/>
    <property type="match status" value="1"/>
</dbReference>
<feature type="transmembrane region" description="Helical" evidence="6">
    <location>
        <begin position="411"/>
        <end position="432"/>
    </location>
</feature>
<dbReference type="RefSeq" id="WP_133317765.1">
    <property type="nucleotide sequence ID" value="NZ_SMTL01000006.1"/>
</dbReference>
<comment type="caution">
    <text evidence="7">The sequence shown here is derived from an EMBL/GenBank/DDBJ whole genome shotgun (WGS) entry which is preliminary data.</text>
</comment>